<comment type="caution">
    <text evidence="1">The sequence shown here is derived from an EMBL/GenBank/DDBJ whole genome shotgun (WGS) entry which is preliminary data.</text>
</comment>
<name>A0A4C1UHA0_EUMVA</name>
<protein>
    <submittedName>
        <fullName evidence="1">Uncharacterized protein</fullName>
    </submittedName>
</protein>
<gene>
    <name evidence="1" type="ORF">EVAR_12167_1</name>
</gene>
<keyword evidence="2" id="KW-1185">Reference proteome</keyword>
<sequence length="109" mass="12286">MLIGEFEGGRSWGSQPAGLGLSLTIVFELEPVLTERCTCDPLLALRLDRLSFMLTPISQRIRQKPLILLMADVITRCGKYFLTQPDKLSVTLIILDRRFEMVLFNSSGL</sequence>
<dbReference type="Proteomes" id="UP000299102">
    <property type="component" value="Unassembled WGS sequence"/>
</dbReference>
<evidence type="ECO:0000313" key="2">
    <source>
        <dbReference type="Proteomes" id="UP000299102"/>
    </source>
</evidence>
<accession>A0A4C1UHA0</accession>
<proteinExistence type="predicted"/>
<evidence type="ECO:0000313" key="1">
    <source>
        <dbReference type="EMBL" id="GBP25689.1"/>
    </source>
</evidence>
<dbReference type="EMBL" id="BGZK01000171">
    <property type="protein sequence ID" value="GBP25689.1"/>
    <property type="molecule type" value="Genomic_DNA"/>
</dbReference>
<reference evidence="1 2" key="1">
    <citation type="journal article" date="2019" name="Commun. Biol.">
        <title>The bagworm genome reveals a unique fibroin gene that provides high tensile strength.</title>
        <authorList>
            <person name="Kono N."/>
            <person name="Nakamura H."/>
            <person name="Ohtoshi R."/>
            <person name="Tomita M."/>
            <person name="Numata K."/>
            <person name="Arakawa K."/>
        </authorList>
    </citation>
    <scope>NUCLEOTIDE SEQUENCE [LARGE SCALE GENOMIC DNA]</scope>
</reference>
<dbReference type="AlphaFoldDB" id="A0A4C1UHA0"/>
<organism evidence="1 2">
    <name type="scientific">Eumeta variegata</name>
    <name type="common">Bagworm moth</name>
    <name type="synonym">Eumeta japonica</name>
    <dbReference type="NCBI Taxonomy" id="151549"/>
    <lineage>
        <taxon>Eukaryota</taxon>
        <taxon>Metazoa</taxon>
        <taxon>Ecdysozoa</taxon>
        <taxon>Arthropoda</taxon>
        <taxon>Hexapoda</taxon>
        <taxon>Insecta</taxon>
        <taxon>Pterygota</taxon>
        <taxon>Neoptera</taxon>
        <taxon>Endopterygota</taxon>
        <taxon>Lepidoptera</taxon>
        <taxon>Glossata</taxon>
        <taxon>Ditrysia</taxon>
        <taxon>Tineoidea</taxon>
        <taxon>Psychidae</taxon>
        <taxon>Oiketicinae</taxon>
        <taxon>Eumeta</taxon>
    </lineage>
</organism>